<dbReference type="AlphaFoldDB" id="A0A165EXT3"/>
<sequence length="454" mass="51479">MQKDLEDKHKDDLKKRFDDLDKQQKEQLESFQRHFKPYTEIPNVDFILDVNVPVTTPTKYQTGPHTVSLSKTTFTKDPDLVDYTHTLEGYTFVVSSLKFCGKTYKVPKIKTNIITSYAFKNDPGFCYFLMAPGTESRPLFFKNNGDEFELCSKFPNIKGEMLELAKKFGRTAPSGLPKPETPISPGVAPQPSMTPHPTSPFAFNLTVNDSFIVGSVQVKLTLSSEFQSNYKAYKYSVTGGKITPTSFTIGNNTQSGLPVNESFDSVTVYFFNQPLSKDTTPLLVSFDQTKNFLNLGNNNWRQSRTTLVEQELNLVYSKLNSVVCLNLSRRSDYYRNGTGSSNVEETKDMNVYVEVDKPTLSWSTYTHKLEDGGQGGSPKSFYIGKLLFGDRKFNVNPEGEIQSVEVYGKNFRTTRHSSTIFGVIILMVPKNIMYLPTRSTWLIKVLIRQIYIKN</sequence>
<name>A0A165EXT3_THELE</name>
<accession>A0A165EXT3</accession>
<protein>
    <submittedName>
        <fullName evidence="2">Uncharacterized protein</fullName>
    </submittedName>
</protein>
<reference evidence="2" key="1">
    <citation type="submission" date="2015-11" db="EMBL/GenBank/DDBJ databases">
        <title>Identification of CD8 cytotoxic T cell antigens of Theileria lestoquardi.</title>
        <authorList>
            <person name="Goh S."/>
            <person name="Ngugi D."/>
            <person name="Lizundia R."/>
            <person name="Hostettler I."/>
            <person name="Woods K."/>
            <person name="Ballingall K."/>
            <person name="MacHugh N."/>
            <person name="Morrison I."/>
            <person name="Weir W."/>
            <person name="Shiels B."/>
            <person name="Dobbelaere D.A.E."/>
            <person name="Werling D."/>
            <person name="McKeever D."/>
        </authorList>
    </citation>
    <scope>NUCLEOTIDE SEQUENCE</scope>
    <source>
        <strain evidence="2">THS1</strain>
    </source>
</reference>
<dbReference type="EMBL" id="KT989585">
    <property type="protein sequence ID" value="AMY16414.2"/>
    <property type="molecule type" value="mRNA"/>
</dbReference>
<evidence type="ECO:0000256" key="1">
    <source>
        <dbReference type="SAM" id="MobiDB-lite"/>
    </source>
</evidence>
<feature type="region of interest" description="Disordered" evidence="1">
    <location>
        <begin position="172"/>
        <end position="191"/>
    </location>
</feature>
<proteinExistence type="evidence at transcript level"/>
<organism evidence="2">
    <name type="scientific">Theileria lestoquardi</name>
    <dbReference type="NCBI Taxonomy" id="77054"/>
    <lineage>
        <taxon>Eukaryota</taxon>
        <taxon>Sar</taxon>
        <taxon>Alveolata</taxon>
        <taxon>Apicomplexa</taxon>
        <taxon>Aconoidasida</taxon>
        <taxon>Piroplasmida</taxon>
        <taxon>Theileriidae</taxon>
        <taxon>Theileria</taxon>
    </lineage>
</organism>
<evidence type="ECO:0000313" key="2">
    <source>
        <dbReference type="EMBL" id="AMY16414.2"/>
    </source>
</evidence>